<feature type="region of interest" description="Disordered" evidence="1">
    <location>
        <begin position="35"/>
        <end position="54"/>
    </location>
</feature>
<gene>
    <name evidence="2" type="ORF">EVAR_65643_1</name>
</gene>
<evidence type="ECO:0000313" key="3">
    <source>
        <dbReference type="Proteomes" id="UP000299102"/>
    </source>
</evidence>
<feature type="compositionally biased region" description="Basic and acidic residues" evidence="1">
    <location>
        <begin position="158"/>
        <end position="174"/>
    </location>
</feature>
<comment type="caution">
    <text evidence="2">The sequence shown here is derived from an EMBL/GenBank/DDBJ whole genome shotgun (WGS) entry which is preliminary data.</text>
</comment>
<name>A0A4C1ZAB3_EUMVA</name>
<organism evidence="2 3">
    <name type="scientific">Eumeta variegata</name>
    <name type="common">Bagworm moth</name>
    <name type="synonym">Eumeta japonica</name>
    <dbReference type="NCBI Taxonomy" id="151549"/>
    <lineage>
        <taxon>Eukaryota</taxon>
        <taxon>Metazoa</taxon>
        <taxon>Ecdysozoa</taxon>
        <taxon>Arthropoda</taxon>
        <taxon>Hexapoda</taxon>
        <taxon>Insecta</taxon>
        <taxon>Pterygota</taxon>
        <taxon>Neoptera</taxon>
        <taxon>Endopterygota</taxon>
        <taxon>Lepidoptera</taxon>
        <taxon>Glossata</taxon>
        <taxon>Ditrysia</taxon>
        <taxon>Tineoidea</taxon>
        <taxon>Psychidae</taxon>
        <taxon>Oiketicinae</taxon>
        <taxon>Eumeta</taxon>
    </lineage>
</organism>
<feature type="region of interest" description="Disordered" evidence="1">
    <location>
        <begin position="158"/>
        <end position="184"/>
    </location>
</feature>
<protein>
    <submittedName>
        <fullName evidence="2">Uncharacterized protein</fullName>
    </submittedName>
</protein>
<dbReference type="AlphaFoldDB" id="A0A4C1ZAB3"/>
<keyword evidence="3" id="KW-1185">Reference proteome</keyword>
<dbReference type="EMBL" id="BGZK01001626">
    <property type="protein sequence ID" value="GBP83555.1"/>
    <property type="molecule type" value="Genomic_DNA"/>
</dbReference>
<feature type="compositionally biased region" description="Basic residues" evidence="1">
    <location>
        <begin position="80"/>
        <end position="94"/>
    </location>
</feature>
<dbReference type="Proteomes" id="UP000299102">
    <property type="component" value="Unassembled WGS sequence"/>
</dbReference>
<accession>A0A4C1ZAB3</accession>
<reference evidence="2 3" key="1">
    <citation type="journal article" date="2019" name="Commun. Biol.">
        <title>The bagworm genome reveals a unique fibroin gene that provides high tensile strength.</title>
        <authorList>
            <person name="Kono N."/>
            <person name="Nakamura H."/>
            <person name="Ohtoshi R."/>
            <person name="Tomita M."/>
            <person name="Numata K."/>
            <person name="Arakawa K."/>
        </authorList>
    </citation>
    <scope>NUCLEOTIDE SEQUENCE [LARGE SCALE GENOMIC DNA]</scope>
</reference>
<sequence length="283" mass="31385">MWLDVGARAELAAAAGPGSTRRRTSTCSYNSVDRIFGRPHGQRKHGECGRPRSGPSPLLASVCPVCPVCPVRADLPVRKSRVRRAEAHRRGRRSASKENGARQHRSSVLKPLPSLITSAALKHLPRPGAPSAASYYIRRREIEGPLYASVDIRQDRVRNQKRDCERDRERDRARTAGGAGGGARAIDTQYEGIRPMSDGTRLTVKPYDSRALWVPDSSLVFRYAVVCRVKTEGSQNVQRRVTRTHFIPRIAAQRTGRGTRRTSSSVRASIRYVHSGLVRTTST</sequence>
<proteinExistence type="predicted"/>
<feature type="region of interest" description="Disordered" evidence="1">
    <location>
        <begin position="80"/>
        <end position="111"/>
    </location>
</feature>
<evidence type="ECO:0000313" key="2">
    <source>
        <dbReference type="EMBL" id="GBP83555.1"/>
    </source>
</evidence>
<evidence type="ECO:0000256" key="1">
    <source>
        <dbReference type="SAM" id="MobiDB-lite"/>
    </source>
</evidence>